<dbReference type="PANTHER" id="PTHR43646:SF3">
    <property type="entry name" value="SLR1566 PROTEIN"/>
    <property type="match status" value="1"/>
</dbReference>
<evidence type="ECO:0000259" key="2">
    <source>
        <dbReference type="Pfam" id="PF00535"/>
    </source>
</evidence>
<dbReference type="InterPro" id="IPR029044">
    <property type="entry name" value="Nucleotide-diphossugar_trans"/>
</dbReference>
<dbReference type="Gene3D" id="3.90.550.10">
    <property type="entry name" value="Spore Coat Polysaccharide Biosynthesis Protein SpsA, Chain A"/>
    <property type="match status" value="1"/>
</dbReference>
<protein>
    <recommendedName>
        <fullName evidence="2">Glycosyltransferase 2-like domain-containing protein</fullName>
    </recommendedName>
</protein>
<gene>
    <name evidence="3" type="ORF">CGL56_04490</name>
</gene>
<evidence type="ECO:0000313" key="3">
    <source>
        <dbReference type="EMBL" id="PHL00299.1"/>
    </source>
</evidence>
<dbReference type="Proteomes" id="UP000226437">
    <property type="component" value="Unassembled WGS sequence"/>
</dbReference>
<dbReference type="AlphaFoldDB" id="A0A2G0CJZ8"/>
<evidence type="ECO:0000313" key="4">
    <source>
        <dbReference type="Proteomes" id="UP000226437"/>
    </source>
</evidence>
<dbReference type="InterPro" id="IPR001173">
    <property type="entry name" value="Glyco_trans_2-like"/>
</dbReference>
<accession>A0A2G0CJZ8</accession>
<keyword evidence="4" id="KW-1185">Reference proteome</keyword>
<sequence length="380" mass="40661">MLGWLAACTPPLLSLIYLVWQERNLRNWQRATRVTTAASPVAHLPTVAVIVPFRNEADHLPLLLQDLLSQDYPTDRYEVILVDDHSEDGALAGAGPLPANVRVLRLADHPEVLTGKAYKKAALQLGISATTAEVIVTTDADCRCPPGWLATIGGRFSDGADVVLGPVMIAPATDFCSAFQALDLLAYQLFTAATVAAGTPALANGANFAFRRATFRAVGGYAGVDHLPSGDDVLLLHKISAHGGWSVEAVTDRQALATTRPVPGWRALWRQRLRWAGKASHYGSAALNQAQALAFATSLGILGGLIVGIWQPAVALGALLAWGIKAGIDRRLLGAVCTRYGQETLLRWYPAAQLLYPFYLVAVGSAALLGFRSSWKGRRA</sequence>
<feature type="domain" description="Glycosyltransferase 2-like" evidence="2">
    <location>
        <begin position="49"/>
        <end position="170"/>
    </location>
</feature>
<reference evidence="3 4" key="1">
    <citation type="submission" date="2017-10" db="EMBL/GenBank/DDBJ databases">
        <title>The draft genome sequence of Lewinella marina KCTC 32374.</title>
        <authorList>
            <person name="Wang K."/>
        </authorList>
    </citation>
    <scope>NUCLEOTIDE SEQUENCE [LARGE SCALE GENOMIC DNA]</scope>
    <source>
        <strain evidence="3 4">MKG-38</strain>
    </source>
</reference>
<keyword evidence="1" id="KW-0812">Transmembrane</keyword>
<name>A0A2G0CJZ8_9BACT</name>
<dbReference type="RefSeq" id="WP_099105279.1">
    <property type="nucleotide sequence ID" value="NZ_JAATJF010000001.1"/>
</dbReference>
<comment type="caution">
    <text evidence="3">The sequence shown here is derived from an EMBL/GenBank/DDBJ whole genome shotgun (WGS) entry which is preliminary data.</text>
</comment>
<evidence type="ECO:0000256" key="1">
    <source>
        <dbReference type="SAM" id="Phobius"/>
    </source>
</evidence>
<dbReference type="PANTHER" id="PTHR43646">
    <property type="entry name" value="GLYCOSYLTRANSFERASE"/>
    <property type="match status" value="1"/>
</dbReference>
<feature type="transmembrane region" description="Helical" evidence="1">
    <location>
        <begin position="354"/>
        <end position="371"/>
    </location>
</feature>
<keyword evidence="1" id="KW-0472">Membrane</keyword>
<dbReference type="Pfam" id="PF00535">
    <property type="entry name" value="Glycos_transf_2"/>
    <property type="match status" value="1"/>
</dbReference>
<proteinExistence type="predicted"/>
<dbReference type="OrthoDB" id="9805625at2"/>
<keyword evidence="1" id="KW-1133">Transmembrane helix</keyword>
<organism evidence="3 4">
    <name type="scientific">Neolewinella marina</name>
    <dbReference type="NCBI Taxonomy" id="438751"/>
    <lineage>
        <taxon>Bacteria</taxon>
        <taxon>Pseudomonadati</taxon>
        <taxon>Bacteroidota</taxon>
        <taxon>Saprospiria</taxon>
        <taxon>Saprospirales</taxon>
        <taxon>Lewinellaceae</taxon>
        <taxon>Neolewinella</taxon>
    </lineage>
</organism>
<dbReference type="EMBL" id="PDLO01000001">
    <property type="protein sequence ID" value="PHL00299.1"/>
    <property type="molecule type" value="Genomic_DNA"/>
</dbReference>
<dbReference type="SUPFAM" id="SSF53448">
    <property type="entry name" value="Nucleotide-diphospho-sugar transferases"/>
    <property type="match status" value="1"/>
</dbReference>